<dbReference type="InterPro" id="IPR010736">
    <property type="entry name" value="SHIPPO-rpt"/>
</dbReference>
<dbReference type="Pfam" id="PF07004">
    <property type="entry name" value="SHIPPO-rpt"/>
    <property type="match status" value="6"/>
</dbReference>
<dbReference type="RefSeq" id="XP_030046572.1">
    <property type="nucleotide sequence ID" value="XM_030190712.1"/>
</dbReference>
<dbReference type="GeneID" id="115461120"/>
<accession>A0A6P7WTS0</accession>
<evidence type="ECO:0000256" key="1">
    <source>
        <dbReference type="SAM" id="MobiDB-lite"/>
    </source>
</evidence>
<protein>
    <submittedName>
        <fullName evidence="3">Sperm-tail PG-rich repeat-containing protein 2</fullName>
    </submittedName>
</protein>
<name>A0A6P7WTS0_9AMPH</name>
<organism evidence="2 3">
    <name type="scientific">Microcaecilia unicolor</name>
    <dbReference type="NCBI Taxonomy" id="1415580"/>
    <lineage>
        <taxon>Eukaryota</taxon>
        <taxon>Metazoa</taxon>
        <taxon>Chordata</taxon>
        <taxon>Craniata</taxon>
        <taxon>Vertebrata</taxon>
        <taxon>Euteleostomi</taxon>
        <taxon>Amphibia</taxon>
        <taxon>Gymnophiona</taxon>
        <taxon>Siphonopidae</taxon>
        <taxon>Microcaecilia</taxon>
    </lineage>
</organism>
<dbReference type="PANTHER" id="PTHR21580:SF60">
    <property type="entry name" value="SPERM-TAIL PG-RICH REPEAT-CONTAINING PROTEIN 2"/>
    <property type="match status" value="1"/>
</dbReference>
<dbReference type="Proteomes" id="UP000515156">
    <property type="component" value="Chromosome 2"/>
</dbReference>
<dbReference type="AlphaFoldDB" id="A0A6P7WTS0"/>
<proteinExistence type="predicted"/>
<keyword evidence="2" id="KW-1185">Reference proteome</keyword>
<evidence type="ECO:0000313" key="2">
    <source>
        <dbReference type="Proteomes" id="UP000515156"/>
    </source>
</evidence>
<dbReference type="PANTHER" id="PTHR21580">
    <property type="entry name" value="SHIPPO-1-RELATED"/>
    <property type="match status" value="1"/>
</dbReference>
<feature type="region of interest" description="Disordered" evidence="1">
    <location>
        <begin position="404"/>
        <end position="442"/>
    </location>
</feature>
<dbReference type="CTD" id="285555"/>
<dbReference type="InParanoid" id="A0A6P7WTS0"/>
<reference evidence="3" key="1">
    <citation type="submission" date="2025-08" db="UniProtKB">
        <authorList>
            <consortium name="RefSeq"/>
        </authorList>
    </citation>
    <scope>IDENTIFICATION</scope>
</reference>
<dbReference type="KEGG" id="muo:115461120"/>
<dbReference type="FunCoup" id="A0A6P7WTS0">
    <property type="interactions" value="15"/>
</dbReference>
<dbReference type="InterPro" id="IPR051291">
    <property type="entry name" value="CIMAP"/>
</dbReference>
<evidence type="ECO:0000313" key="3">
    <source>
        <dbReference type="RefSeq" id="XP_030046572.1"/>
    </source>
</evidence>
<sequence length="568" mass="63271">MYDRAPRAFSVPLGCTEANVGPGSYDVWAHRRKPCGNAPFLSKANRNFAFDILSAVTVAPGPGHYDVDKVQDIVKGGQSMQNKEKRFNEVWSLNPGPGSYNLCNGGMSNKIKSPRESTSRHLRKSRSFHQIQYQRKSEAPSIPSRDHSYGYDESADGTLIKQLPPSRDNTLGPAYYNSLFNEAYATSKYKGIHFGNRTAKRTESKKCEGPGPGDYEIDQKATVYYENINIKKDENKKDLLFVPRYHEVVTLQEEKKGFPGPGKYEIKSQFEKKGNVKSPADVQQVPFLSKSNRFQLTRSITPAPGTYEEPRMAFKQQKTSPKMRQKPFGQTAVRFSLVSKEPETPGPGSYTVLNYSVAEESLKKAEQGSKSKGAFGSSAARGFLLSEGDPSWTPGPSHYQVKNKTKETYKHQKSSAFASGTGRLSVPQVRKDVPPPGSYDVQESFEKSYGKRQYMPPRTMVAKRKHGSFLSAVPREFLLCTESGVPGPGAYTPLVKPASNISVSVSKEERFKDRKNNMSPGPTTYELSSVFKDTVLKGTFNATLFNPISNKMENNLHKDQLSRQPLCV</sequence>
<gene>
    <name evidence="3" type="primary">STPG2</name>
</gene>
<dbReference type="OrthoDB" id="406368at2759"/>
<feature type="region of interest" description="Disordered" evidence="1">
    <location>
        <begin position="108"/>
        <end position="153"/>
    </location>
</feature>